<dbReference type="Proteomes" id="UP000243459">
    <property type="component" value="Chromosome 2"/>
</dbReference>
<evidence type="ECO:0000313" key="2">
    <source>
        <dbReference type="Proteomes" id="UP000243459"/>
    </source>
</evidence>
<dbReference type="AlphaFoldDB" id="A0A5P1FHE3"/>
<evidence type="ECO:0000313" key="1">
    <source>
        <dbReference type="EMBL" id="ONK76837.1"/>
    </source>
</evidence>
<dbReference type="Gramene" id="ONK76837">
    <property type="protein sequence ID" value="ONK76837"/>
    <property type="gene ID" value="A4U43_C02F340"/>
</dbReference>
<reference evidence="2" key="1">
    <citation type="journal article" date="2017" name="Nat. Commun.">
        <title>The asparagus genome sheds light on the origin and evolution of a young Y chromosome.</title>
        <authorList>
            <person name="Harkess A."/>
            <person name="Zhou J."/>
            <person name="Xu C."/>
            <person name="Bowers J.E."/>
            <person name="Van der Hulst R."/>
            <person name="Ayyampalayam S."/>
            <person name="Mercati F."/>
            <person name="Riccardi P."/>
            <person name="McKain M.R."/>
            <person name="Kakrana A."/>
            <person name="Tang H."/>
            <person name="Ray J."/>
            <person name="Groenendijk J."/>
            <person name="Arikit S."/>
            <person name="Mathioni S.M."/>
            <person name="Nakano M."/>
            <person name="Shan H."/>
            <person name="Telgmann-Rauber A."/>
            <person name="Kanno A."/>
            <person name="Yue Z."/>
            <person name="Chen H."/>
            <person name="Li W."/>
            <person name="Chen Y."/>
            <person name="Xu X."/>
            <person name="Zhang Y."/>
            <person name="Luo S."/>
            <person name="Chen H."/>
            <person name="Gao J."/>
            <person name="Mao Z."/>
            <person name="Pires J.C."/>
            <person name="Luo M."/>
            <person name="Kudrna D."/>
            <person name="Wing R.A."/>
            <person name="Meyers B.C."/>
            <person name="Yi K."/>
            <person name="Kong H."/>
            <person name="Lavrijsen P."/>
            <person name="Sunseri F."/>
            <person name="Falavigna A."/>
            <person name="Ye Y."/>
            <person name="Leebens-Mack J.H."/>
            <person name="Chen G."/>
        </authorList>
    </citation>
    <scope>NUCLEOTIDE SEQUENCE [LARGE SCALE GENOMIC DNA]</scope>
    <source>
        <strain evidence="2">cv. DH0086</strain>
    </source>
</reference>
<dbReference type="EMBL" id="CM007382">
    <property type="protein sequence ID" value="ONK76837.1"/>
    <property type="molecule type" value="Genomic_DNA"/>
</dbReference>
<gene>
    <name evidence="1" type="ORF">A4U43_C02F340</name>
</gene>
<organism evidence="1 2">
    <name type="scientific">Asparagus officinalis</name>
    <name type="common">Garden asparagus</name>
    <dbReference type="NCBI Taxonomy" id="4686"/>
    <lineage>
        <taxon>Eukaryota</taxon>
        <taxon>Viridiplantae</taxon>
        <taxon>Streptophyta</taxon>
        <taxon>Embryophyta</taxon>
        <taxon>Tracheophyta</taxon>
        <taxon>Spermatophyta</taxon>
        <taxon>Magnoliopsida</taxon>
        <taxon>Liliopsida</taxon>
        <taxon>Asparagales</taxon>
        <taxon>Asparagaceae</taxon>
        <taxon>Asparagoideae</taxon>
        <taxon>Asparagus</taxon>
    </lineage>
</organism>
<protein>
    <submittedName>
        <fullName evidence="1">Uncharacterized protein</fullName>
    </submittedName>
</protein>
<sequence length="139" mass="16085">MMCVLAGDGNVSRRKLFSARGGMLEEERRRLRVCDNEELEKECKLIGDGELLAVLEPSVLLEWLQQFCAFSFSAVASCRSISIRIKKLQFQVYTDEKRIKQVMLEHVCRHGDCGLEYFCYLEIKYKGCWGYMFIYGSGD</sequence>
<keyword evidence="2" id="KW-1185">Reference proteome</keyword>
<name>A0A5P1FHE3_ASPOF</name>
<proteinExistence type="predicted"/>
<accession>A0A5P1FHE3</accession>